<keyword evidence="4" id="KW-1185">Reference proteome</keyword>
<name>A0A840TS60_9BACT</name>
<dbReference type="PANTHER" id="PTHR12697">
    <property type="entry name" value="PBS LYASE HEAT-LIKE PROTEIN"/>
    <property type="match status" value="1"/>
</dbReference>
<feature type="domain" description="3-keto-alpha-glucoside-1,2-lyase/3-keto-2-hydroxy-glucal hydratase" evidence="2">
    <location>
        <begin position="728"/>
        <end position="923"/>
    </location>
</feature>
<sequence>MKRIYLSILVLCLALTQALAQQARPQALADRVTDLLVKVPTPNSQQLQKNMEDMAALGQDGLVLLASRLRPPGQGDNARIEYALGGFTYYVTQPGREDWRKLAATAYGQALAKVSDAASKNFLIFQLQQVGKAESVPVLSTYLGDKDLCGSAARALARIATPEAGKALTQSLTKATGTCQVHLLEALGDSRYAEAAPVVEALVAGTSDQQVRKVALYTLASLGVPSSESTLATAAQKAAYGYDPTNATASYIRYLQARLQAGDKAAVTKAAQALLKSTSGAAQVPTRTAALKLLTDSQGEAGVPTLIEAMDAPEAAYRAAALKWAQPSINAATTALWVKKLNKAKPEVQAEIIAMLGRANATEALPAVLKALNSKDAGVRLAAIRAAGTLGQANALKPLLATMQKGKPDEVAAVRQTLLTLKGPGVTEQVATALPAMPAPAQAALLDVLAARAASTSMNLVLDRLGSADLAVRQAAFAALKPIATANDLPPLFNLLHTTTDGKEVEAVQDALVAALKGTGDEARQTAQVLEKMNAANAAQKARYLRVLGGIGGKKALNAVVSTFNTGDEASQKAALTSLAAWADASAGPELYTLASQSTNSAYVDLALRGYVQSVGKFSATPENKVLMLRKAMTLAQTPAQKELILKELIKYKTFNALILAGKYLDEVPVQAAAAQAVTSIALANKAYQGDAVRDLLNKASALLKGQDSEYQKEAVRKHLADMPSGEGFVSLFNGQDLTGWKGLVDNPIKRATMHPDTLAAKQAKADEKMRTGWFAKDGELVFSGKGDNLCTVKKYGDFEMYVDWKIEPKGDAGIYLRGTPQVQVWDTSRVDVGAQVGSGGLYNNQKHPSKPLKLADNAIGDWNTFYIKMQGDRVTVKLNGELVVDNVILENYWDRKLPIFPEEQLELQAHGTLVAYRDIYVRELPRPKPFELSEAEKKEGFKVLFDGTNMHEWIGNTTDYVTEDGDLVLYPDKGGKGNLYTKDQYSDFAFRFEFQLTPGANNGLGIRAPLEGDAAYVGMEIQILDDGADIYRNLKEHQYHGSVYGVIPAKRGYLKPVGEWNYEEVIVQGSKIKVILNGTVILDGDLAEASKNGTLDQRDHPGLKRETGHIGFLGHGNYLRFRNIRVKDLSAEPVAKGKPAAKAKKK</sequence>
<dbReference type="InterPro" id="IPR011989">
    <property type="entry name" value="ARM-like"/>
</dbReference>
<dbReference type="InterPro" id="IPR010496">
    <property type="entry name" value="AL/BT2_dom"/>
</dbReference>
<feature type="domain" description="3-keto-alpha-glucoside-1,2-lyase/3-keto-2-hydroxy-glucal hydratase" evidence="2">
    <location>
        <begin position="941"/>
        <end position="1128"/>
    </location>
</feature>
<feature type="chain" id="PRO_5033021264" evidence="1">
    <location>
        <begin position="21"/>
        <end position="1147"/>
    </location>
</feature>
<dbReference type="SMART" id="SM00567">
    <property type="entry name" value="EZ_HEAT"/>
    <property type="match status" value="6"/>
</dbReference>
<dbReference type="AlphaFoldDB" id="A0A840TS60"/>
<dbReference type="GO" id="GO:0016787">
    <property type="term" value="F:hydrolase activity"/>
    <property type="evidence" value="ECO:0007669"/>
    <property type="project" value="InterPro"/>
</dbReference>
<dbReference type="Pfam" id="PF06439">
    <property type="entry name" value="3keto-disac_hyd"/>
    <property type="match status" value="2"/>
</dbReference>
<gene>
    <name evidence="3" type="ORF">HNQ92_004304</name>
</gene>
<keyword evidence="1" id="KW-0732">Signal</keyword>
<accession>A0A840TS60</accession>
<evidence type="ECO:0000313" key="4">
    <source>
        <dbReference type="Proteomes" id="UP000557307"/>
    </source>
</evidence>
<evidence type="ECO:0000259" key="2">
    <source>
        <dbReference type="Pfam" id="PF06439"/>
    </source>
</evidence>
<dbReference type="PANTHER" id="PTHR12697:SF5">
    <property type="entry name" value="DEOXYHYPUSINE HYDROXYLASE"/>
    <property type="match status" value="1"/>
</dbReference>
<evidence type="ECO:0000256" key="1">
    <source>
        <dbReference type="SAM" id="SignalP"/>
    </source>
</evidence>
<comment type="caution">
    <text evidence="3">The sequence shown here is derived from an EMBL/GenBank/DDBJ whole genome shotgun (WGS) entry which is preliminary data.</text>
</comment>
<evidence type="ECO:0000313" key="3">
    <source>
        <dbReference type="EMBL" id="MBB5286144.1"/>
    </source>
</evidence>
<dbReference type="Pfam" id="PF13646">
    <property type="entry name" value="HEAT_2"/>
    <property type="match status" value="1"/>
</dbReference>
<dbReference type="Proteomes" id="UP000557307">
    <property type="component" value="Unassembled WGS sequence"/>
</dbReference>
<protein>
    <submittedName>
        <fullName evidence="3">HEAT repeat protein</fullName>
    </submittedName>
</protein>
<dbReference type="InterPro" id="IPR004155">
    <property type="entry name" value="PBS_lyase_HEAT"/>
</dbReference>
<dbReference type="EMBL" id="JACHGF010000008">
    <property type="protein sequence ID" value="MBB5286144.1"/>
    <property type="molecule type" value="Genomic_DNA"/>
</dbReference>
<dbReference type="Gene3D" id="2.60.120.560">
    <property type="entry name" value="Exo-inulinase, domain 1"/>
    <property type="match status" value="2"/>
</dbReference>
<dbReference type="SUPFAM" id="SSF48371">
    <property type="entry name" value="ARM repeat"/>
    <property type="match status" value="2"/>
</dbReference>
<proteinExistence type="predicted"/>
<dbReference type="GO" id="GO:0016491">
    <property type="term" value="F:oxidoreductase activity"/>
    <property type="evidence" value="ECO:0007669"/>
    <property type="project" value="TreeGrafter"/>
</dbReference>
<reference evidence="3 4" key="1">
    <citation type="submission" date="2020-08" db="EMBL/GenBank/DDBJ databases">
        <title>Genomic Encyclopedia of Type Strains, Phase IV (KMG-IV): sequencing the most valuable type-strain genomes for metagenomic binning, comparative biology and taxonomic classification.</title>
        <authorList>
            <person name="Goeker M."/>
        </authorList>
    </citation>
    <scope>NUCLEOTIDE SEQUENCE [LARGE SCALE GENOMIC DNA]</scope>
    <source>
        <strain evidence="3 4">DSM 105074</strain>
    </source>
</reference>
<dbReference type="Gene3D" id="1.25.10.10">
    <property type="entry name" value="Leucine-rich Repeat Variant"/>
    <property type="match status" value="3"/>
</dbReference>
<organism evidence="3 4">
    <name type="scientific">Rhabdobacter roseus</name>
    <dbReference type="NCBI Taxonomy" id="1655419"/>
    <lineage>
        <taxon>Bacteria</taxon>
        <taxon>Pseudomonadati</taxon>
        <taxon>Bacteroidota</taxon>
        <taxon>Cytophagia</taxon>
        <taxon>Cytophagales</taxon>
        <taxon>Cytophagaceae</taxon>
        <taxon>Rhabdobacter</taxon>
    </lineage>
</organism>
<dbReference type="RefSeq" id="WP_184176972.1">
    <property type="nucleotide sequence ID" value="NZ_JACHGF010000008.1"/>
</dbReference>
<dbReference type="InterPro" id="IPR016024">
    <property type="entry name" value="ARM-type_fold"/>
</dbReference>
<feature type="signal peptide" evidence="1">
    <location>
        <begin position="1"/>
        <end position="20"/>
    </location>
</feature>